<keyword evidence="2" id="KW-0819">tRNA processing</keyword>
<dbReference type="InterPro" id="IPR048741">
    <property type="entry name" value="Pus10-like_C"/>
</dbReference>
<dbReference type="InterPro" id="IPR039894">
    <property type="entry name" value="Pus10-like"/>
</dbReference>
<dbReference type="EMBL" id="OZ023714">
    <property type="protein sequence ID" value="CAK9863045.1"/>
    <property type="molecule type" value="Genomic_DNA"/>
</dbReference>
<evidence type="ECO:0000256" key="2">
    <source>
        <dbReference type="ARBA" id="ARBA00022694"/>
    </source>
</evidence>
<dbReference type="PANTHER" id="PTHR21568">
    <property type="entry name" value="TRNA PSEUDOURIDINE SYNTHASE PUS10"/>
    <property type="match status" value="1"/>
</dbReference>
<dbReference type="PANTHER" id="PTHR21568:SF0">
    <property type="entry name" value="TRNA PSEUDOURIDINE SYNTHASE PUS10"/>
    <property type="match status" value="1"/>
</dbReference>
<organism evidence="6 7">
    <name type="scientific">Sphagnum jensenii</name>
    <dbReference type="NCBI Taxonomy" id="128206"/>
    <lineage>
        <taxon>Eukaryota</taxon>
        <taxon>Viridiplantae</taxon>
        <taxon>Streptophyta</taxon>
        <taxon>Embryophyta</taxon>
        <taxon>Bryophyta</taxon>
        <taxon>Sphagnophytina</taxon>
        <taxon>Sphagnopsida</taxon>
        <taxon>Sphagnales</taxon>
        <taxon>Sphagnaceae</taxon>
        <taxon>Sphagnum</taxon>
    </lineage>
</organism>
<gene>
    <name evidence="6" type="ORF">CSSPJE1EN2_LOCUS6040</name>
</gene>
<dbReference type="Gene3D" id="3.30.70.2510">
    <property type="match status" value="1"/>
</dbReference>
<sequence>MEDSLLKLLPSLPSAIISDLLTLGVCVRCVFRFLNMRSVDFAAAIPSCYLLISHLQASMLDSGAQMNGSAGTVPKVGTDSEPQCAVENSAHTIDGAVVEPCIVCLGILQILDDNMHKESVSGTELQRYCYGAKQKIVEAAHKEGHEFDSFCLEVSLPAICVVRERALWYYLKQKYPEEALFSHNHETDHMVTLKEAVKWSLIAPLELLLLQLCSTLYFSKVSLPFRLFSSSSEVVDCIVYSENVTVLYSQWLLNDIHLPTHLPRTPCELATMCWRMPVFVGGRYLKYSRNISQSRWMIDDERMGEGSVQEVIGDVVFPPYKGDSYKFHAAGREDIDVRMLGPGRPFIVEISNARVIPSSAEIRKLERDINSLKEGWVEVRELRQVGIDACAIMREGESEKQKEYAAVVWLSRPVTEADFECLSRLGVNRNSNKRHQSGCCTDEALLHDHALFTG</sequence>
<name>A0ABP1AKG9_9BRYO</name>
<keyword evidence="3" id="KW-0413">Isomerase</keyword>
<accession>A0ABP1AKG9</accession>
<dbReference type="InterPro" id="IPR048742">
    <property type="entry name" value="Pus10_N_euk"/>
</dbReference>
<protein>
    <recommendedName>
        <fullName evidence="1">tRNA pseudouridine(55) synthase</fullName>
        <ecNumber evidence="1">5.4.99.25</ecNumber>
    </recommendedName>
</protein>
<dbReference type="Pfam" id="PF21237">
    <property type="entry name" value="Pus10_N_euk"/>
    <property type="match status" value="1"/>
</dbReference>
<evidence type="ECO:0000313" key="7">
    <source>
        <dbReference type="Proteomes" id="UP001497522"/>
    </source>
</evidence>
<dbReference type="Proteomes" id="UP001497522">
    <property type="component" value="Chromosome 13"/>
</dbReference>
<evidence type="ECO:0000259" key="4">
    <source>
        <dbReference type="Pfam" id="PF21237"/>
    </source>
</evidence>
<proteinExistence type="predicted"/>
<dbReference type="Pfam" id="PF21238">
    <property type="entry name" value="Pus10_C"/>
    <property type="match status" value="1"/>
</dbReference>
<feature type="domain" description="Pus10 N-terminal eukaryotes" evidence="4">
    <location>
        <begin position="101"/>
        <end position="202"/>
    </location>
</feature>
<evidence type="ECO:0000259" key="5">
    <source>
        <dbReference type="Pfam" id="PF21238"/>
    </source>
</evidence>
<feature type="domain" description="Pus10-like C-terminal" evidence="5">
    <location>
        <begin position="279"/>
        <end position="424"/>
    </location>
</feature>
<evidence type="ECO:0000256" key="1">
    <source>
        <dbReference type="ARBA" id="ARBA00012787"/>
    </source>
</evidence>
<reference evidence="6" key="1">
    <citation type="submission" date="2024-03" db="EMBL/GenBank/DDBJ databases">
        <authorList>
            <consortium name="ELIXIR-Norway"/>
            <consortium name="Elixir Norway"/>
        </authorList>
    </citation>
    <scope>NUCLEOTIDE SEQUENCE</scope>
</reference>
<evidence type="ECO:0000313" key="6">
    <source>
        <dbReference type="EMBL" id="CAK9863045.1"/>
    </source>
</evidence>
<dbReference type="EC" id="5.4.99.25" evidence="1"/>
<keyword evidence="7" id="KW-1185">Reference proteome</keyword>
<evidence type="ECO:0000256" key="3">
    <source>
        <dbReference type="ARBA" id="ARBA00023235"/>
    </source>
</evidence>